<keyword evidence="8" id="KW-1185">Reference proteome</keyword>
<dbReference type="eggNOG" id="KOG4148">
    <property type="taxonomic scope" value="Eukaryota"/>
</dbReference>
<evidence type="ECO:0000313" key="8">
    <source>
        <dbReference type="Proteomes" id="UP000008743"/>
    </source>
</evidence>
<dbReference type="Pfam" id="PF08583">
    <property type="entry name" value="Cmc1"/>
    <property type="match status" value="1"/>
</dbReference>
<dbReference type="STRING" id="595528.A0A0D2WM28"/>
<evidence type="ECO:0000256" key="3">
    <source>
        <dbReference type="ARBA" id="ARBA00023128"/>
    </source>
</evidence>
<evidence type="ECO:0000256" key="6">
    <source>
        <dbReference type="SAM" id="MobiDB-lite"/>
    </source>
</evidence>
<dbReference type="PANTHER" id="PTHR22977">
    <property type="entry name" value="COX ASSEMBLY MITOCHONDRIAL PROTEIN"/>
    <property type="match status" value="1"/>
</dbReference>
<comment type="similarity">
    <text evidence="2 5">Belongs to the CMC family.</text>
</comment>
<dbReference type="Proteomes" id="UP000008743">
    <property type="component" value="Unassembled WGS sequence"/>
</dbReference>
<dbReference type="OrthoDB" id="532630at2759"/>
<accession>A0A0D2WM28</accession>
<dbReference type="InterPro" id="IPR013892">
    <property type="entry name" value="Cyt_c_biogenesis_Cmc1-like"/>
</dbReference>
<protein>
    <recommendedName>
        <fullName evidence="5">COX assembly mitochondrial protein</fullName>
    </recommendedName>
</protein>
<evidence type="ECO:0000256" key="1">
    <source>
        <dbReference type="ARBA" id="ARBA00004173"/>
    </source>
</evidence>
<dbReference type="RefSeq" id="XP_004363732.1">
    <property type="nucleotide sequence ID" value="XM_004363675.2"/>
</dbReference>
<proteinExistence type="inferred from homology"/>
<evidence type="ECO:0000256" key="4">
    <source>
        <dbReference type="ARBA" id="ARBA00023157"/>
    </source>
</evidence>
<dbReference type="InParanoid" id="A0A0D2WM28"/>
<evidence type="ECO:0000313" key="7">
    <source>
        <dbReference type="EMBL" id="KJE91810.1"/>
    </source>
</evidence>
<keyword evidence="4" id="KW-1015">Disulfide bond</keyword>
<evidence type="ECO:0000256" key="5">
    <source>
        <dbReference type="RuleBase" id="RU364104"/>
    </source>
</evidence>
<dbReference type="PhylomeDB" id="A0A0D2WM28"/>
<dbReference type="AlphaFoldDB" id="A0A0D2WM28"/>
<keyword evidence="3 5" id="KW-0496">Mitochondrion</keyword>
<feature type="region of interest" description="Disordered" evidence="6">
    <location>
        <begin position="78"/>
        <end position="110"/>
    </location>
</feature>
<dbReference type="EMBL" id="KE346363">
    <property type="protein sequence ID" value="KJE91810.1"/>
    <property type="molecule type" value="Genomic_DNA"/>
</dbReference>
<feature type="compositionally biased region" description="Basic and acidic residues" evidence="6">
    <location>
        <begin position="83"/>
        <end position="110"/>
    </location>
</feature>
<organism evidence="7 8">
    <name type="scientific">Capsaspora owczarzaki (strain ATCC 30864)</name>
    <dbReference type="NCBI Taxonomy" id="595528"/>
    <lineage>
        <taxon>Eukaryota</taxon>
        <taxon>Filasterea</taxon>
        <taxon>Capsaspora</taxon>
    </lineage>
</organism>
<gene>
    <name evidence="7" type="ORF">CAOG_002893</name>
</gene>
<comment type="subcellular location">
    <subcellularLocation>
        <location evidence="1 5">Mitochondrion</location>
    </subcellularLocation>
</comment>
<evidence type="ECO:0000256" key="2">
    <source>
        <dbReference type="ARBA" id="ARBA00007347"/>
    </source>
</evidence>
<reference evidence="8" key="1">
    <citation type="submission" date="2011-02" db="EMBL/GenBank/DDBJ databases">
        <title>The Genome Sequence of Capsaspora owczarzaki ATCC 30864.</title>
        <authorList>
            <person name="Russ C."/>
            <person name="Cuomo C."/>
            <person name="Burger G."/>
            <person name="Gray M.W."/>
            <person name="Holland P.W.H."/>
            <person name="King N."/>
            <person name="Lang F.B.F."/>
            <person name="Roger A.J."/>
            <person name="Ruiz-Trillo I."/>
            <person name="Young S.K."/>
            <person name="Zeng Q."/>
            <person name="Gargeya S."/>
            <person name="Alvarado L."/>
            <person name="Berlin A."/>
            <person name="Chapman S.B."/>
            <person name="Chen Z."/>
            <person name="Freedman E."/>
            <person name="Gellesch M."/>
            <person name="Goldberg J."/>
            <person name="Griggs A."/>
            <person name="Gujja S."/>
            <person name="Heilman E."/>
            <person name="Heiman D."/>
            <person name="Howarth C."/>
            <person name="Mehta T."/>
            <person name="Neiman D."/>
            <person name="Pearson M."/>
            <person name="Roberts A."/>
            <person name="Saif S."/>
            <person name="Shea T."/>
            <person name="Shenoy N."/>
            <person name="Sisk P."/>
            <person name="Stolte C."/>
            <person name="Sykes S."/>
            <person name="White J."/>
            <person name="Yandava C."/>
            <person name="Haas B."/>
            <person name="Nusbaum C."/>
            <person name="Birren B."/>
        </authorList>
    </citation>
    <scope>NUCLEOTIDE SEQUENCE</scope>
    <source>
        <strain evidence="8">ATCC 30864</strain>
    </source>
</reference>
<dbReference type="PANTHER" id="PTHR22977:SF1">
    <property type="entry name" value="COX ASSEMBLY MITOCHONDRIAL PROTEIN 2 HOMOLOG"/>
    <property type="match status" value="1"/>
</dbReference>
<name>A0A0D2WM28_CAPO3</name>
<dbReference type="FunCoup" id="A0A0D2WM28">
    <property type="interactions" value="106"/>
</dbReference>
<dbReference type="GO" id="GO:0005739">
    <property type="term" value="C:mitochondrion"/>
    <property type="evidence" value="ECO:0007669"/>
    <property type="project" value="UniProtKB-SubCell"/>
</dbReference>
<sequence>MVHPSLSEHLHNDECNNVIQQLHQCHSTHSVAKFWGACNDLKNALDDCLGREFEVRRLRNLEEARERNRRVDEARALLLPMSKSDREDLTRRQTERRQNWERTHAEGAPQ</sequence>